<evidence type="ECO:0000256" key="4">
    <source>
        <dbReference type="ARBA" id="ARBA00023136"/>
    </source>
</evidence>
<dbReference type="RefSeq" id="WP_227423919.1">
    <property type="nucleotide sequence ID" value="NZ_CP071868.1"/>
</dbReference>
<evidence type="ECO:0000256" key="5">
    <source>
        <dbReference type="SAM" id="Phobius"/>
    </source>
</evidence>
<keyword evidence="8" id="KW-1185">Reference proteome</keyword>
<feature type="transmembrane region" description="Helical" evidence="5">
    <location>
        <begin position="326"/>
        <end position="345"/>
    </location>
</feature>
<gene>
    <name evidence="7" type="ORF">J4E96_00730</name>
</gene>
<accession>A0A8A4ZGL5</accession>
<protein>
    <submittedName>
        <fullName evidence="7">ABC transporter permease</fullName>
    </submittedName>
</protein>
<reference evidence="7" key="1">
    <citation type="submission" date="2021-03" db="EMBL/GenBank/DDBJ databases">
        <title>Pengzhenrongella sicca gen. nov., sp. nov., a new member of suborder Micrococcineae isolated from High-Arctic tundra soil.</title>
        <authorList>
            <person name="Peng F."/>
        </authorList>
    </citation>
    <scope>NUCLEOTIDE SEQUENCE</scope>
    <source>
        <strain evidence="7">LRZ-2</strain>
    </source>
</reference>
<dbReference type="AlphaFoldDB" id="A0A8A4ZGL5"/>
<dbReference type="EMBL" id="CP071868">
    <property type="protein sequence ID" value="QTE29627.1"/>
    <property type="molecule type" value="Genomic_DNA"/>
</dbReference>
<name>A0A8A4ZGL5_9MICO</name>
<keyword evidence="3 5" id="KW-1133">Transmembrane helix</keyword>
<evidence type="ECO:0000256" key="2">
    <source>
        <dbReference type="ARBA" id="ARBA00022692"/>
    </source>
</evidence>
<keyword evidence="4 5" id="KW-0472">Membrane</keyword>
<keyword evidence="2 5" id="KW-0812">Transmembrane</keyword>
<evidence type="ECO:0000256" key="3">
    <source>
        <dbReference type="ARBA" id="ARBA00022989"/>
    </source>
</evidence>
<organism evidence="7 8">
    <name type="scientific">Pengzhenrongella sicca</name>
    <dbReference type="NCBI Taxonomy" id="2819238"/>
    <lineage>
        <taxon>Bacteria</taxon>
        <taxon>Bacillati</taxon>
        <taxon>Actinomycetota</taxon>
        <taxon>Actinomycetes</taxon>
        <taxon>Micrococcales</taxon>
        <taxon>Pengzhenrongella</taxon>
    </lineage>
</organism>
<evidence type="ECO:0000256" key="1">
    <source>
        <dbReference type="ARBA" id="ARBA00004141"/>
    </source>
</evidence>
<dbReference type="KEGG" id="psic:J4E96_00730"/>
<proteinExistence type="predicted"/>
<feature type="transmembrane region" description="Helical" evidence="5">
    <location>
        <begin position="205"/>
        <end position="226"/>
    </location>
</feature>
<evidence type="ECO:0000313" key="8">
    <source>
        <dbReference type="Proteomes" id="UP000663937"/>
    </source>
</evidence>
<feature type="transmembrane region" description="Helical" evidence="5">
    <location>
        <begin position="255"/>
        <end position="279"/>
    </location>
</feature>
<evidence type="ECO:0000313" key="7">
    <source>
        <dbReference type="EMBL" id="QTE29627.1"/>
    </source>
</evidence>
<dbReference type="GO" id="GO:0016020">
    <property type="term" value="C:membrane"/>
    <property type="evidence" value="ECO:0007669"/>
    <property type="project" value="UniProtKB-SubCell"/>
</dbReference>
<comment type="subcellular location">
    <subcellularLocation>
        <location evidence="1">Membrane</location>
        <topology evidence="1">Multi-pass membrane protein</topology>
    </subcellularLocation>
</comment>
<dbReference type="InterPro" id="IPR013525">
    <property type="entry name" value="ABC2_TM"/>
</dbReference>
<evidence type="ECO:0000259" key="6">
    <source>
        <dbReference type="Pfam" id="PF12698"/>
    </source>
</evidence>
<feature type="transmembrane region" description="Helical" evidence="5">
    <location>
        <begin position="381"/>
        <end position="402"/>
    </location>
</feature>
<dbReference type="Proteomes" id="UP000663937">
    <property type="component" value="Chromosome"/>
</dbReference>
<dbReference type="Pfam" id="PF12698">
    <property type="entry name" value="ABC2_membrane_3"/>
    <property type="match status" value="1"/>
</dbReference>
<feature type="domain" description="ABC-2 type transporter transmembrane" evidence="6">
    <location>
        <begin position="37"/>
        <end position="398"/>
    </location>
</feature>
<dbReference type="GO" id="GO:0140359">
    <property type="term" value="F:ABC-type transporter activity"/>
    <property type="evidence" value="ECO:0007669"/>
    <property type="project" value="InterPro"/>
</dbReference>
<feature type="transmembrane region" description="Helical" evidence="5">
    <location>
        <begin position="37"/>
        <end position="59"/>
    </location>
</feature>
<feature type="transmembrane region" description="Helical" evidence="5">
    <location>
        <begin position="285"/>
        <end position="314"/>
    </location>
</feature>
<sequence length="423" mass="42903">MTTHTGPGRIAVGPLRAGATVRVVAAREISVKLHDKAFIGSTIFLLAVIVLATALPIILGGRTPQVTVAVAGPGAAEAVAAAAALGAPAADEATSSLFGLGGLPDADLEVRSVDSASAARDLVAAGSVDAAVIGAGVADLVVVGRDAVPDELQMLLAAASAALQATAAVDDAGLTPAQAQAVLSPATPRSELLEAGPRSSVPPQLLVLVFAFLFYMSVLTFGMSIAQSVVEEKQSRVVELLVAAVPVRWLLAGKVLGNTALAVGQIVLLLGVGLAGAAVAGQGDLLAVVLGASGWFVLFFVLGFVMLACLWAVAGSLASRVEDLQSTTVVMQVFVMAPFFAAIFATEAGPVQTALSYFPLTAPLLMPERVLLGTTQPWEPALGAAIVLATGIVFVLVGSRLYEGSVLHTSARLRLGQAWRARG</sequence>